<dbReference type="GO" id="GO:0022627">
    <property type="term" value="C:cytosolic small ribosomal subunit"/>
    <property type="evidence" value="ECO:0007669"/>
    <property type="project" value="TreeGrafter"/>
</dbReference>
<evidence type="ECO:0000256" key="1">
    <source>
        <dbReference type="ARBA" id="ARBA00022980"/>
    </source>
</evidence>
<evidence type="ECO:0000256" key="2">
    <source>
        <dbReference type="ARBA" id="ARBA00023274"/>
    </source>
</evidence>
<dbReference type="Pfam" id="PF04758">
    <property type="entry name" value="Ribosomal_S30"/>
    <property type="match status" value="1"/>
</dbReference>
<evidence type="ECO:0000256" key="4">
    <source>
        <dbReference type="SAM" id="SignalP"/>
    </source>
</evidence>
<evidence type="ECO:0000313" key="6">
    <source>
        <dbReference type="Proteomes" id="UP000287651"/>
    </source>
</evidence>
<proteinExistence type="predicted"/>
<protein>
    <submittedName>
        <fullName evidence="5">Uncharacterized protein</fullName>
    </submittedName>
</protein>
<dbReference type="GO" id="GO:0003735">
    <property type="term" value="F:structural constituent of ribosome"/>
    <property type="evidence" value="ECO:0007669"/>
    <property type="project" value="InterPro"/>
</dbReference>
<organism evidence="5 6">
    <name type="scientific">Ensete ventricosum</name>
    <name type="common">Abyssinian banana</name>
    <name type="synonym">Musa ensete</name>
    <dbReference type="NCBI Taxonomy" id="4639"/>
    <lineage>
        <taxon>Eukaryota</taxon>
        <taxon>Viridiplantae</taxon>
        <taxon>Streptophyta</taxon>
        <taxon>Embryophyta</taxon>
        <taxon>Tracheophyta</taxon>
        <taxon>Spermatophyta</taxon>
        <taxon>Magnoliopsida</taxon>
        <taxon>Liliopsida</taxon>
        <taxon>Zingiberales</taxon>
        <taxon>Musaceae</taxon>
        <taxon>Ensete</taxon>
    </lineage>
</organism>
<comment type="caution">
    <text evidence="5">The sequence shown here is derived from an EMBL/GenBank/DDBJ whole genome shotgun (WGS) entry which is preliminary data.</text>
</comment>
<gene>
    <name evidence="5" type="ORF">B296_00051981</name>
</gene>
<sequence>MCRFLLAAWLSSGKVHGSLARAGKVRGQTPKQAKTDKPKNARGRAYKRMQYNRRFVTADKGSFEAHASYLRHAFDGVTKVIQLTEWCIAEIVLVGDRGPGSRQWCTNSSERRVFRLCASKLT</sequence>
<evidence type="ECO:0000313" key="5">
    <source>
        <dbReference type="EMBL" id="RRT32265.1"/>
    </source>
</evidence>
<evidence type="ECO:0000256" key="3">
    <source>
        <dbReference type="SAM" id="MobiDB-lite"/>
    </source>
</evidence>
<dbReference type="EMBL" id="AMZH03032879">
    <property type="protein sequence ID" value="RRT32265.1"/>
    <property type="molecule type" value="Genomic_DNA"/>
</dbReference>
<dbReference type="Proteomes" id="UP000287651">
    <property type="component" value="Unassembled WGS sequence"/>
</dbReference>
<dbReference type="GO" id="GO:0006412">
    <property type="term" value="P:translation"/>
    <property type="evidence" value="ECO:0007669"/>
    <property type="project" value="InterPro"/>
</dbReference>
<accession>A0A426WY96</accession>
<dbReference type="InterPro" id="IPR006846">
    <property type="entry name" value="Ribosomal_eS30"/>
</dbReference>
<reference evidence="5 6" key="1">
    <citation type="journal article" date="2014" name="Agronomy (Basel)">
        <title>A Draft Genome Sequence for Ensete ventricosum, the Drought-Tolerant Tree Against Hunger.</title>
        <authorList>
            <person name="Harrison J."/>
            <person name="Moore K.A."/>
            <person name="Paszkiewicz K."/>
            <person name="Jones T."/>
            <person name="Grant M."/>
            <person name="Ambacheew D."/>
            <person name="Muzemil S."/>
            <person name="Studholme D.J."/>
        </authorList>
    </citation>
    <scope>NUCLEOTIDE SEQUENCE [LARGE SCALE GENOMIC DNA]</scope>
</reference>
<feature type="signal peptide" evidence="4">
    <location>
        <begin position="1"/>
        <end position="20"/>
    </location>
</feature>
<feature type="region of interest" description="Disordered" evidence="3">
    <location>
        <begin position="21"/>
        <end position="42"/>
    </location>
</feature>
<keyword evidence="1" id="KW-0689">Ribosomal protein</keyword>
<keyword evidence="2" id="KW-0687">Ribonucleoprotein</keyword>
<keyword evidence="4" id="KW-0732">Signal</keyword>
<name>A0A426WY96_ENSVE</name>
<dbReference type="AlphaFoldDB" id="A0A426WY96"/>
<dbReference type="PANTHER" id="PTHR12650:SF28">
    <property type="entry name" value="40S RIBOSOMAL PROTEIN S30"/>
    <property type="match status" value="1"/>
</dbReference>
<dbReference type="PANTHER" id="PTHR12650">
    <property type="entry name" value="40S RIBOSOMAL PROTEIN S30/UBIQUITIN-LIKE PROTEIN FUBI"/>
    <property type="match status" value="1"/>
</dbReference>
<feature type="chain" id="PRO_5019264729" evidence="4">
    <location>
        <begin position="21"/>
        <end position="122"/>
    </location>
</feature>